<dbReference type="AlphaFoldDB" id="A0A1F5X0W3"/>
<comment type="caution">
    <text evidence="2">The sequence shown here is derived from an EMBL/GenBank/DDBJ whole genome shotgun (WGS) entry which is preliminary data.</text>
</comment>
<evidence type="ECO:0008006" key="4">
    <source>
        <dbReference type="Google" id="ProtNLM"/>
    </source>
</evidence>
<keyword evidence="1" id="KW-0812">Transmembrane</keyword>
<sequence>MENKEKTTAYILLFINIAIIAAAELTGEGKLFFESGLVHSIAILFIIGVAMSLFRQYYFADPIFKKFLNACLVAFAVFSASHAFEFFMYRFAGRYEDHVFAVTINFCLMSILIMISGSEIFLRAYFGHKRARFPFLLSNIVIAGIAVFSTLLFFDNVLVSLEPENAAPYLYSLAVLAAAFLLWRRINLLKHSLPQLTGFFKLLACMVVFVALSALSYSLYDIIKEFLGMPDYQIVYLSHFIFYIGMSLVFLAFQRLENVGGGVVDDIKNREIA</sequence>
<organism evidence="2 3">
    <name type="scientific">Candidatus Giovannonibacteria bacterium RIFCSPLOWO2_01_FULL_45_34</name>
    <dbReference type="NCBI Taxonomy" id="1798351"/>
    <lineage>
        <taxon>Bacteria</taxon>
        <taxon>Candidatus Giovannoniibacteriota</taxon>
    </lineage>
</organism>
<dbReference type="EMBL" id="MFID01000014">
    <property type="protein sequence ID" value="OGF81211.1"/>
    <property type="molecule type" value="Genomic_DNA"/>
</dbReference>
<gene>
    <name evidence="2" type="ORF">A2930_01975</name>
</gene>
<reference evidence="2 3" key="1">
    <citation type="journal article" date="2016" name="Nat. Commun.">
        <title>Thousands of microbial genomes shed light on interconnected biogeochemical processes in an aquifer system.</title>
        <authorList>
            <person name="Anantharaman K."/>
            <person name="Brown C.T."/>
            <person name="Hug L.A."/>
            <person name="Sharon I."/>
            <person name="Castelle C.J."/>
            <person name="Probst A.J."/>
            <person name="Thomas B.C."/>
            <person name="Singh A."/>
            <person name="Wilkins M.J."/>
            <person name="Karaoz U."/>
            <person name="Brodie E.L."/>
            <person name="Williams K.H."/>
            <person name="Hubbard S.S."/>
            <person name="Banfield J.F."/>
        </authorList>
    </citation>
    <scope>NUCLEOTIDE SEQUENCE [LARGE SCALE GENOMIC DNA]</scope>
</reference>
<feature type="transmembrane region" description="Helical" evidence="1">
    <location>
        <begin position="166"/>
        <end position="186"/>
    </location>
</feature>
<proteinExistence type="predicted"/>
<feature type="transmembrane region" description="Helical" evidence="1">
    <location>
        <begin position="67"/>
        <end position="87"/>
    </location>
</feature>
<keyword evidence="1" id="KW-0472">Membrane</keyword>
<protein>
    <recommendedName>
        <fullName evidence="4">Histidine kinase N-terminal 7TM region domain-containing protein</fullName>
    </recommendedName>
</protein>
<feature type="transmembrane region" description="Helical" evidence="1">
    <location>
        <begin position="232"/>
        <end position="253"/>
    </location>
</feature>
<feature type="transmembrane region" description="Helical" evidence="1">
    <location>
        <begin position="99"/>
        <end position="122"/>
    </location>
</feature>
<evidence type="ECO:0000313" key="3">
    <source>
        <dbReference type="Proteomes" id="UP000178114"/>
    </source>
</evidence>
<name>A0A1F5X0W3_9BACT</name>
<feature type="transmembrane region" description="Helical" evidence="1">
    <location>
        <begin position="198"/>
        <end position="220"/>
    </location>
</feature>
<dbReference type="Proteomes" id="UP000178114">
    <property type="component" value="Unassembled WGS sequence"/>
</dbReference>
<dbReference type="STRING" id="1798351.A2930_01975"/>
<feature type="transmembrane region" description="Helical" evidence="1">
    <location>
        <begin position="7"/>
        <end position="25"/>
    </location>
</feature>
<evidence type="ECO:0000313" key="2">
    <source>
        <dbReference type="EMBL" id="OGF81211.1"/>
    </source>
</evidence>
<feature type="transmembrane region" description="Helical" evidence="1">
    <location>
        <begin position="134"/>
        <end position="154"/>
    </location>
</feature>
<evidence type="ECO:0000256" key="1">
    <source>
        <dbReference type="SAM" id="Phobius"/>
    </source>
</evidence>
<accession>A0A1F5X0W3</accession>
<keyword evidence="1" id="KW-1133">Transmembrane helix</keyword>
<feature type="transmembrane region" description="Helical" evidence="1">
    <location>
        <begin position="37"/>
        <end position="55"/>
    </location>
</feature>